<dbReference type="PANTHER" id="PTHR37804:SF1">
    <property type="entry name" value="CDAA REGULATORY PROTEIN CDAR"/>
    <property type="match status" value="1"/>
</dbReference>
<dbReference type="EMBL" id="LT630450">
    <property type="protein sequence ID" value="SFV74439.1"/>
    <property type="molecule type" value="Genomic_DNA"/>
</dbReference>
<dbReference type="OrthoDB" id="128578at2"/>
<reference evidence="3" key="1">
    <citation type="submission" date="2016-10" db="EMBL/GenBank/DDBJ databases">
        <authorList>
            <person name="Wegmann U."/>
        </authorList>
    </citation>
    <scope>NUCLEOTIDE SEQUENCE [LARGE SCALE GENOMIC DNA]</scope>
</reference>
<dbReference type="PANTHER" id="PTHR37804">
    <property type="entry name" value="CDAA REGULATORY PROTEIN CDAR"/>
    <property type="match status" value="1"/>
</dbReference>
<protein>
    <submittedName>
        <fullName evidence="2">Uncharacterized secreted protein associated with spyDAC</fullName>
    </submittedName>
</protein>
<keyword evidence="1" id="KW-0812">Transmembrane</keyword>
<dbReference type="Proteomes" id="UP000186323">
    <property type="component" value="Chromosome I"/>
</dbReference>
<sequence>MISSRNSRKAPHLLSLFVAFAVAVGMWYVVSVRDRLEVQLEVGIEYNGIPPGLVVTDGLVSKVQVRLRGPEILLRSISSRSLTEAINLSNIKKGTTIVPLTSDNMGPSLRAFELVDVQPPRIVITADTLAERSVPIRAVLESPLRSGALTVENVTVSPASVTLRGPEGVISSISNLPLGIRLDPKAAGTTVEQTLLLDTPSLVTSNPASVKVQYTITSGRTVVSRRCKISVEAQNASQFTVEPSHVEVMVEVPEALARNTSYLKRLEVMVVPPALEPGQKGTAEPRIQLPEGMTILNPSFDSVTITRKK</sequence>
<organism evidence="2 3">
    <name type="scientific">Desulfovibrio piger</name>
    <dbReference type="NCBI Taxonomy" id="901"/>
    <lineage>
        <taxon>Bacteria</taxon>
        <taxon>Pseudomonadati</taxon>
        <taxon>Thermodesulfobacteriota</taxon>
        <taxon>Desulfovibrionia</taxon>
        <taxon>Desulfovibrionales</taxon>
        <taxon>Desulfovibrionaceae</taxon>
        <taxon>Desulfovibrio</taxon>
    </lineage>
</organism>
<dbReference type="InterPro" id="IPR012505">
    <property type="entry name" value="YbbR"/>
</dbReference>
<evidence type="ECO:0000256" key="1">
    <source>
        <dbReference type="SAM" id="Phobius"/>
    </source>
</evidence>
<keyword evidence="1" id="KW-0472">Membrane</keyword>
<proteinExistence type="predicted"/>
<dbReference type="KEGG" id="dpg:DESPIGER_2630"/>
<gene>
    <name evidence="2" type="ORF">DESPIGER_2630</name>
</gene>
<dbReference type="Pfam" id="PF07949">
    <property type="entry name" value="YbbR"/>
    <property type="match status" value="2"/>
</dbReference>
<dbReference type="AlphaFoldDB" id="A0A1K1LIB2"/>
<dbReference type="Gene3D" id="2.170.120.30">
    <property type="match status" value="1"/>
</dbReference>
<dbReference type="RefSeq" id="WP_072337401.1">
    <property type="nucleotide sequence ID" value="NZ_CALJDE010000029.1"/>
</dbReference>
<dbReference type="InterPro" id="IPR053154">
    <property type="entry name" value="c-di-AMP_regulator"/>
</dbReference>
<evidence type="ECO:0000313" key="2">
    <source>
        <dbReference type="EMBL" id="SFV74439.1"/>
    </source>
</evidence>
<keyword evidence="3" id="KW-1185">Reference proteome</keyword>
<name>A0A1K1LIB2_9BACT</name>
<dbReference type="Gene3D" id="2.170.120.40">
    <property type="entry name" value="YbbR-like domain"/>
    <property type="match status" value="1"/>
</dbReference>
<accession>A0A1K1LIB2</accession>
<evidence type="ECO:0000313" key="3">
    <source>
        <dbReference type="Proteomes" id="UP000186323"/>
    </source>
</evidence>
<feature type="transmembrane region" description="Helical" evidence="1">
    <location>
        <begin position="12"/>
        <end position="30"/>
    </location>
</feature>
<keyword evidence="1" id="KW-1133">Transmembrane helix</keyword>